<protein>
    <recommendedName>
        <fullName evidence="3">Concanavalin A-like lectin/glucanases superfamily protein</fullName>
    </recommendedName>
</protein>
<gene>
    <name evidence="1" type="ORF">SAMN02745194_02890</name>
</gene>
<name>A0A1M6KG63_9PROT</name>
<reference evidence="1 2" key="1">
    <citation type="submission" date="2016-11" db="EMBL/GenBank/DDBJ databases">
        <authorList>
            <person name="Jaros S."/>
            <person name="Januszkiewicz K."/>
            <person name="Wedrychowicz H."/>
        </authorList>
    </citation>
    <scope>NUCLEOTIDE SEQUENCE [LARGE SCALE GENOMIC DNA]</scope>
    <source>
        <strain evidence="1 2">DSM 14916</strain>
    </source>
</reference>
<evidence type="ECO:0000313" key="1">
    <source>
        <dbReference type="EMBL" id="SHJ57976.1"/>
    </source>
</evidence>
<sequence length="412" mass="41372">MIGSTPVLHALGSGPIRLVVVGALASSVGFSRGSTGQATTAGGNWQSHAPDVPRFNGAARRLMVEGQRTNGVRNPHFLGAVAGDNTAGNPGTPPANMSMTPGGGLRVVGLGTEDGAGYVDLRVVGSIAGAGSWFFNFDAAGGIAAAAGEVRTVSCEIRALSGSYPAGQIRLQAGYPGSTDQQGPDIRAAIGAAPVRYSFASAAGAGTSSIVPALRFVVGSTPVDITLRLRFPQCEAGAFMSSPILPATGAQGAATRAADLGVFGLPAAHQQRGALVGSFMLPQAASSAAHQTLFALDDGTLNNCFGLRNNAGGLAILPMRVASGAETVGTTVGTIAAGSVFRAAMAWDSSGIAACVNGGAVQTISGANPAVTRLLLGQGRLDLASALFGEIWWLDLHATRLPDATLQTLTNL</sequence>
<evidence type="ECO:0008006" key="3">
    <source>
        <dbReference type="Google" id="ProtNLM"/>
    </source>
</evidence>
<evidence type="ECO:0000313" key="2">
    <source>
        <dbReference type="Proteomes" id="UP000184387"/>
    </source>
</evidence>
<dbReference type="Proteomes" id="UP000184387">
    <property type="component" value="Unassembled WGS sequence"/>
</dbReference>
<organism evidence="1 2">
    <name type="scientific">Muricoccus roseus</name>
    <dbReference type="NCBI Taxonomy" id="198092"/>
    <lineage>
        <taxon>Bacteria</taxon>
        <taxon>Pseudomonadati</taxon>
        <taxon>Pseudomonadota</taxon>
        <taxon>Alphaproteobacteria</taxon>
        <taxon>Acetobacterales</taxon>
        <taxon>Roseomonadaceae</taxon>
        <taxon>Muricoccus</taxon>
    </lineage>
</organism>
<accession>A0A1M6KG63</accession>
<proteinExistence type="predicted"/>
<dbReference type="RefSeq" id="WP_073135898.1">
    <property type="nucleotide sequence ID" value="NZ_FQZF01000016.1"/>
</dbReference>
<dbReference type="AlphaFoldDB" id="A0A1M6KG63"/>
<keyword evidence="2" id="KW-1185">Reference proteome</keyword>
<dbReference type="EMBL" id="FQZF01000016">
    <property type="protein sequence ID" value="SHJ57976.1"/>
    <property type="molecule type" value="Genomic_DNA"/>
</dbReference>
<dbReference type="STRING" id="198092.SAMN02745194_02890"/>
<dbReference type="OrthoDB" id="7260461at2"/>